<protein>
    <submittedName>
        <fullName evidence="2">Uncharacterized protein</fullName>
    </submittedName>
</protein>
<dbReference type="OrthoDB" id="10635790at2759"/>
<feature type="compositionally biased region" description="Polar residues" evidence="1">
    <location>
        <begin position="97"/>
        <end position="107"/>
    </location>
</feature>
<feature type="compositionally biased region" description="Polar residues" evidence="1">
    <location>
        <begin position="49"/>
        <end position="63"/>
    </location>
</feature>
<feature type="compositionally biased region" description="Basic and acidic residues" evidence="1">
    <location>
        <begin position="402"/>
        <end position="422"/>
    </location>
</feature>
<dbReference type="EMBL" id="BMAV01000807">
    <property type="protein sequence ID" value="GFY38365.1"/>
    <property type="molecule type" value="Genomic_DNA"/>
</dbReference>
<evidence type="ECO:0000313" key="3">
    <source>
        <dbReference type="Proteomes" id="UP000886998"/>
    </source>
</evidence>
<dbReference type="AlphaFoldDB" id="A0A8X6WPD6"/>
<keyword evidence="3" id="KW-1185">Reference proteome</keyword>
<comment type="caution">
    <text evidence="2">The sequence shown here is derived from an EMBL/GenBank/DDBJ whole genome shotgun (WGS) entry which is preliminary data.</text>
</comment>
<feature type="compositionally biased region" description="Low complexity" evidence="1">
    <location>
        <begin position="117"/>
        <end position="131"/>
    </location>
</feature>
<dbReference type="Proteomes" id="UP000886998">
    <property type="component" value="Unassembled WGS sequence"/>
</dbReference>
<feature type="region of interest" description="Disordered" evidence="1">
    <location>
        <begin position="26"/>
        <end position="276"/>
    </location>
</feature>
<feature type="compositionally biased region" description="Basic and acidic residues" evidence="1">
    <location>
        <begin position="80"/>
        <end position="96"/>
    </location>
</feature>
<feature type="compositionally biased region" description="Low complexity" evidence="1">
    <location>
        <begin position="157"/>
        <end position="172"/>
    </location>
</feature>
<evidence type="ECO:0000313" key="2">
    <source>
        <dbReference type="EMBL" id="GFY38365.1"/>
    </source>
</evidence>
<name>A0A8X6WPD6_9ARAC</name>
<feature type="region of interest" description="Disordered" evidence="1">
    <location>
        <begin position="339"/>
        <end position="478"/>
    </location>
</feature>
<feature type="compositionally biased region" description="Basic residues" evidence="1">
    <location>
        <begin position="450"/>
        <end position="478"/>
    </location>
</feature>
<feature type="compositionally biased region" description="Polar residues" evidence="1">
    <location>
        <begin position="251"/>
        <end position="264"/>
    </location>
</feature>
<sequence>MSTKLNPCGDSIKIWKGKFLKYSPTCKTSKPKSKSNVYPKDIKEKASRSWANSQTADQNSRGQSVPRLPPPTAGLSCNCRRFEMSENSEKTPEKDSQLSPSSRSLTPSGRRINEEASNSNLPSNSPRLSPRFSDRSPTKSSILGSNDWCYWGARPKTSLSEETSISNSSSSSPRFLDRVTGAIGGARPKTSFNIGQKRKSKKASETEDGQSPRKCASPVSVADKFKASQAPLATSSCSSLNSSEELDSDSQAAGYSSGKSSADNSPRFEKCKSKSRVLKATPVSTLKKIFKRSRKQKDELKMNLMECEKTNIEEVVKETGGKTKKKKAREFSEYNFVTRNYSQATIGRTPSTGPESDPTNISELDSELSSPEKEMSLLHIDQPHSSSSRDELPGSSVPNPSRESRKEKHEPRATLVRDESRQKRFSPYSSPGKICECKSRYNHESGCPILKRKKEIHNRKKGLAPPRRKPKSPSPKRS</sequence>
<reference evidence="2" key="1">
    <citation type="submission" date="2020-08" db="EMBL/GenBank/DDBJ databases">
        <title>Multicomponent nature underlies the extraordinary mechanical properties of spider dragline silk.</title>
        <authorList>
            <person name="Kono N."/>
            <person name="Nakamura H."/>
            <person name="Mori M."/>
            <person name="Yoshida Y."/>
            <person name="Ohtoshi R."/>
            <person name="Malay A.D."/>
            <person name="Moran D.A.P."/>
            <person name="Tomita M."/>
            <person name="Numata K."/>
            <person name="Arakawa K."/>
        </authorList>
    </citation>
    <scope>NUCLEOTIDE SEQUENCE</scope>
</reference>
<evidence type="ECO:0000256" key="1">
    <source>
        <dbReference type="SAM" id="MobiDB-lite"/>
    </source>
</evidence>
<feature type="compositionally biased region" description="Polar residues" evidence="1">
    <location>
        <begin position="339"/>
        <end position="369"/>
    </location>
</feature>
<proteinExistence type="predicted"/>
<accession>A0A8X6WPD6</accession>
<organism evidence="2 3">
    <name type="scientific">Trichonephila inaurata madagascariensis</name>
    <dbReference type="NCBI Taxonomy" id="2747483"/>
    <lineage>
        <taxon>Eukaryota</taxon>
        <taxon>Metazoa</taxon>
        <taxon>Ecdysozoa</taxon>
        <taxon>Arthropoda</taxon>
        <taxon>Chelicerata</taxon>
        <taxon>Arachnida</taxon>
        <taxon>Araneae</taxon>
        <taxon>Araneomorphae</taxon>
        <taxon>Entelegynae</taxon>
        <taxon>Araneoidea</taxon>
        <taxon>Nephilidae</taxon>
        <taxon>Trichonephila</taxon>
        <taxon>Trichonephila inaurata</taxon>
    </lineage>
</organism>
<gene>
    <name evidence="2" type="ORF">TNIN_244401</name>
</gene>